<accession>A0A9E8VAV5</accession>
<organism evidence="1 2">
    <name type="scientific">Methanophagales virus GBV302</name>
    <dbReference type="NCBI Taxonomy" id="2999281"/>
    <lineage>
        <taxon>Viruses</taxon>
        <taxon>Duplodnaviria</taxon>
        <taxon>Heunggongvirae</taxon>
        <taxon>Uroviricota</taxon>
        <taxon>Caudoviricetes</taxon>
        <taxon>Nakonvirales</taxon>
        <taxon>Ekchuahviridae</taxon>
        <taxon>Kukulkanvirus</taxon>
        <taxon>Kukulkanvirus mexicoense</taxon>
    </lineage>
</organism>
<reference evidence="1 2" key="1">
    <citation type="submission" date="2022-10" db="EMBL/GenBank/DDBJ databases">
        <title>Evolutionary Diversification of Methanotrophic Ca. Methanophagales (ANME-1) and Their Expansive Virome.</title>
        <authorList>
            <person name="Laso-Perez R."/>
            <person name="Wu F."/>
            <person name="Cremiere A."/>
            <person name="Speth D.R."/>
            <person name="Magyar J.S."/>
            <person name="Krupovic M."/>
            <person name="Orphan V.J."/>
        </authorList>
    </citation>
    <scope>NUCLEOTIDE SEQUENCE [LARGE SCALE GENOMIC DNA]</scope>
</reference>
<name>A0A9E8VAV5_9CAUD</name>
<protein>
    <submittedName>
        <fullName evidence="1">Uncharacterized protein</fullName>
    </submittedName>
</protein>
<proteinExistence type="predicted"/>
<dbReference type="Proteomes" id="UP001156237">
    <property type="component" value="Segment"/>
</dbReference>
<keyword evidence="2" id="KW-1185">Reference proteome</keyword>
<evidence type="ECO:0000313" key="1">
    <source>
        <dbReference type="EMBL" id="WAE39541.1"/>
    </source>
</evidence>
<dbReference type="EMBL" id="OP880253">
    <property type="protein sequence ID" value="WAE39541.1"/>
    <property type="molecule type" value="Genomic_DNA"/>
</dbReference>
<sequence length="140" mass="16449">MSYQSTLLGLNIFIALREEGDMTDIVEKILDIFERAISAEIENRDFHLPLEREQIRDSYRKRISKLFRGDFSQRSIVRDITDTFDSAIHCEAMKWKQVLPIANVANKEKYEKELIKIHKGALRASYTTALHCLFREEDKI</sequence>
<gene>
    <name evidence="1" type="ORF">FHOMOCKG_00013</name>
</gene>
<evidence type="ECO:0000313" key="2">
    <source>
        <dbReference type="Proteomes" id="UP001156237"/>
    </source>
</evidence>